<dbReference type="KEGG" id="smao:CAG99_23515"/>
<reference evidence="3 4" key="1">
    <citation type="submission" date="2017-05" db="EMBL/GenBank/DDBJ databases">
        <title>Complete genome sequence of Streptomyces sp. SCSIO 03032 revealed the diverse biosynthetic pathways for its bioactive secondary metabolites.</title>
        <authorList>
            <person name="Ma L."/>
            <person name="Zhu Y."/>
            <person name="Zhang W."/>
            <person name="Zhang G."/>
            <person name="Tian X."/>
            <person name="Zhang S."/>
            <person name="Zhang C."/>
        </authorList>
    </citation>
    <scope>NUCLEOTIDE SEQUENCE [LARGE SCALE GENOMIC DNA]</scope>
    <source>
        <strain evidence="3 4">SCSIO 03032</strain>
    </source>
</reference>
<dbReference type="InterPro" id="IPR036457">
    <property type="entry name" value="PPM-type-like_dom_sf"/>
</dbReference>
<feature type="domain" description="PPM-type phosphatase" evidence="2">
    <location>
        <begin position="172"/>
        <end position="387"/>
    </location>
</feature>
<keyword evidence="4" id="KW-1185">Reference proteome</keyword>
<evidence type="ECO:0000256" key="1">
    <source>
        <dbReference type="ARBA" id="ARBA00022801"/>
    </source>
</evidence>
<dbReference type="InterPro" id="IPR001932">
    <property type="entry name" value="PPM-type_phosphatase-like_dom"/>
</dbReference>
<dbReference type="SUPFAM" id="SSF81606">
    <property type="entry name" value="PP2C-like"/>
    <property type="match status" value="1"/>
</dbReference>
<evidence type="ECO:0000313" key="4">
    <source>
        <dbReference type="Proteomes" id="UP000194218"/>
    </source>
</evidence>
<dbReference type="PANTHER" id="PTHR43156:SF2">
    <property type="entry name" value="STAGE II SPORULATION PROTEIN E"/>
    <property type="match status" value="1"/>
</dbReference>
<dbReference type="Pfam" id="PF07228">
    <property type="entry name" value="SpoIIE"/>
    <property type="match status" value="1"/>
</dbReference>
<dbReference type="PANTHER" id="PTHR43156">
    <property type="entry name" value="STAGE II SPORULATION PROTEIN E-RELATED"/>
    <property type="match status" value="1"/>
</dbReference>
<sequence length="389" mass="41811">MAAYRALRTAAPHGLPGALRAALTRHYAVHGVEFRLVDYAMDALRPAEGDASGDAGVVSARTGPAGRAFGSQRPFVEPLDGPAGADPSALLTAHLPVSVRGNAVGVLTVRVPRDRLTADVIAELGEIAEALGHAVAVADRDTDLYLRAGRTERLTLAAEMQWQLLPGRSVSRPEFDLGGHLEPAYAIRGDVFDWSTSAEHLTLTVINGMGEGIEAALLTNLAVNALRNARRAGLGLAEQAYLADQAVYGQYRGVAYVSALLLRFELATGLVTVIDAGSPRMWLRRRGRVELPPFDAQLPLGMFEDTEYRPERFRVEPGDRLFFLSDGVYDAASPAGERYEEKALARALSSTGLLPPGQVPRAVLEELARYRGGPSPEDDAMVVCLDWHG</sequence>
<dbReference type="InterPro" id="IPR052016">
    <property type="entry name" value="Bact_Sigma-Reg"/>
</dbReference>
<dbReference type="Gene3D" id="3.60.40.10">
    <property type="entry name" value="PPM-type phosphatase domain"/>
    <property type="match status" value="1"/>
</dbReference>
<protein>
    <submittedName>
        <fullName evidence="3">Phosphatase</fullName>
    </submittedName>
</protein>
<dbReference type="OrthoDB" id="4935951at2"/>
<dbReference type="SMART" id="SM00331">
    <property type="entry name" value="PP2C_SIG"/>
    <property type="match status" value="1"/>
</dbReference>
<dbReference type="AlphaFoldDB" id="A0A1W7D6J5"/>
<dbReference type="EMBL" id="CP021121">
    <property type="protein sequence ID" value="ARQ72594.1"/>
    <property type="molecule type" value="Genomic_DNA"/>
</dbReference>
<gene>
    <name evidence="3" type="ORF">CAG99_23515</name>
</gene>
<dbReference type="GO" id="GO:0016791">
    <property type="term" value="F:phosphatase activity"/>
    <property type="evidence" value="ECO:0007669"/>
    <property type="project" value="TreeGrafter"/>
</dbReference>
<dbReference type="Proteomes" id="UP000194218">
    <property type="component" value="Chromosome"/>
</dbReference>
<keyword evidence="1" id="KW-0378">Hydrolase</keyword>
<name>A0A1W7D6J5_9ACTN</name>
<evidence type="ECO:0000313" key="3">
    <source>
        <dbReference type="EMBL" id="ARQ72594.1"/>
    </source>
</evidence>
<evidence type="ECO:0000259" key="2">
    <source>
        <dbReference type="SMART" id="SM00331"/>
    </source>
</evidence>
<organism evidence="3 4">
    <name type="scientific">Streptomyces marincola</name>
    <dbReference type="NCBI Taxonomy" id="2878388"/>
    <lineage>
        <taxon>Bacteria</taxon>
        <taxon>Bacillati</taxon>
        <taxon>Actinomycetota</taxon>
        <taxon>Actinomycetes</taxon>
        <taxon>Kitasatosporales</taxon>
        <taxon>Streptomycetaceae</taxon>
        <taxon>Streptomyces</taxon>
    </lineage>
</organism>
<proteinExistence type="predicted"/>
<accession>A0A1W7D6J5</accession>